<dbReference type="STRING" id="391625.PPSIR1_03068"/>
<protein>
    <submittedName>
        <fullName evidence="1">Uncharacterized protein</fullName>
    </submittedName>
</protein>
<comment type="caution">
    <text evidence="1">The sequence shown here is derived from an EMBL/GenBank/DDBJ whole genome shotgun (WGS) entry which is preliminary data.</text>
</comment>
<evidence type="ECO:0000313" key="2">
    <source>
        <dbReference type="Proteomes" id="UP000005801"/>
    </source>
</evidence>
<organism evidence="1 2">
    <name type="scientific">Plesiocystis pacifica SIR-1</name>
    <dbReference type="NCBI Taxonomy" id="391625"/>
    <lineage>
        <taxon>Bacteria</taxon>
        <taxon>Pseudomonadati</taxon>
        <taxon>Myxococcota</taxon>
        <taxon>Polyangia</taxon>
        <taxon>Nannocystales</taxon>
        <taxon>Nannocystaceae</taxon>
        <taxon>Plesiocystis</taxon>
    </lineage>
</organism>
<proteinExistence type="predicted"/>
<gene>
    <name evidence="1" type="ORF">PPSIR1_03068</name>
</gene>
<keyword evidence="2" id="KW-1185">Reference proteome</keyword>
<name>A6G984_9BACT</name>
<sequence length="158" mass="16868">MRLGLLVALAVGSACPGRGGGSGGSGTGNFRRPNYPVASVYEIDPDFEGEWRGDVAGLRGTLVIGPLDDRNYYGSFTTLDSNTEYTMLIEQSYVSTPEDEAVASNRALFTWQDGLGSRGHGWLLINRDDTALTGSFGYSAATEGVGSWSFTRVEAPLE</sequence>
<accession>A6G984</accession>
<reference evidence="1 2" key="1">
    <citation type="submission" date="2007-06" db="EMBL/GenBank/DDBJ databases">
        <authorList>
            <person name="Shimkets L."/>
            <person name="Ferriera S."/>
            <person name="Johnson J."/>
            <person name="Kravitz S."/>
            <person name="Beeson K."/>
            <person name="Sutton G."/>
            <person name="Rogers Y.-H."/>
            <person name="Friedman R."/>
            <person name="Frazier M."/>
            <person name="Venter J.C."/>
        </authorList>
    </citation>
    <scope>NUCLEOTIDE SEQUENCE [LARGE SCALE GENOMIC DNA]</scope>
    <source>
        <strain evidence="1 2">SIR-1</strain>
    </source>
</reference>
<dbReference type="EMBL" id="ABCS01000043">
    <property type="protein sequence ID" value="EDM77632.1"/>
    <property type="molecule type" value="Genomic_DNA"/>
</dbReference>
<evidence type="ECO:0000313" key="1">
    <source>
        <dbReference type="EMBL" id="EDM77632.1"/>
    </source>
</evidence>
<dbReference type="PROSITE" id="PS51257">
    <property type="entry name" value="PROKAR_LIPOPROTEIN"/>
    <property type="match status" value="1"/>
</dbReference>
<dbReference type="Proteomes" id="UP000005801">
    <property type="component" value="Unassembled WGS sequence"/>
</dbReference>
<dbReference type="AlphaFoldDB" id="A6G984"/>